<dbReference type="InterPro" id="IPR016980">
    <property type="entry name" value="S-AdoMet-dep_MeTrfase_Alr7345"/>
</dbReference>
<feature type="signal peptide" evidence="1">
    <location>
        <begin position="1"/>
        <end position="48"/>
    </location>
</feature>
<dbReference type="EMBL" id="BAAAEU010000002">
    <property type="protein sequence ID" value="GAA0706530.1"/>
    <property type="molecule type" value="Genomic_DNA"/>
</dbReference>
<dbReference type="InterPro" id="IPR029063">
    <property type="entry name" value="SAM-dependent_MTases_sf"/>
</dbReference>
<organism evidence="2 3">
    <name type="scientific">Dokdonella soli</name>
    <dbReference type="NCBI Taxonomy" id="529810"/>
    <lineage>
        <taxon>Bacteria</taxon>
        <taxon>Pseudomonadati</taxon>
        <taxon>Pseudomonadota</taxon>
        <taxon>Gammaproteobacteria</taxon>
        <taxon>Lysobacterales</taxon>
        <taxon>Rhodanobacteraceae</taxon>
        <taxon>Dokdonella</taxon>
    </lineage>
</organism>
<dbReference type="Gene3D" id="3.40.50.150">
    <property type="entry name" value="Vaccinia Virus protein VP39"/>
    <property type="match status" value="1"/>
</dbReference>
<feature type="chain" id="PRO_5046018838" evidence="1">
    <location>
        <begin position="49"/>
        <end position="280"/>
    </location>
</feature>
<evidence type="ECO:0000256" key="1">
    <source>
        <dbReference type="SAM" id="SignalP"/>
    </source>
</evidence>
<keyword evidence="2" id="KW-0808">Transferase</keyword>
<dbReference type="PIRSF" id="PIRSF031679">
    <property type="entry name" value="Mtase_Alr7345_prd"/>
    <property type="match status" value="1"/>
</dbReference>
<sequence>MLHESKEVFVSWVNEIRFAGMASNKRKGLACAVLTLIATLALSSEASAAELPSAAIAAAVVDSSRPATDTVRDTNRKPADTLAFAGIKPGDKIADYAAGAGYFTRLFAAVAGAKGHVYASVPSSLFQYPNIVKGIAEVQTWAVTHPNVSVTFASALEAAKYPEKLDVFWISQNYHDLHDSFMGPVDMAAFNRTVYAALKPGGTYVVLDHVAAKGSPADVTDTLHRIEPSTVRREVEAAGFTFEGESAVLANPADPHTAGVFDPSIQGRTDQFILKFKRPR</sequence>
<proteinExistence type="predicted"/>
<reference evidence="2 3" key="1">
    <citation type="journal article" date="2019" name="Int. J. Syst. Evol. Microbiol.">
        <title>The Global Catalogue of Microorganisms (GCM) 10K type strain sequencing project: providing services to taxonomists for standard genome sequencing and annotation.</title>
        <authorList>
            <consortium name="The Broad Institute Genomics Platform"/>
            <consortium name="The Broad Institute Genome Sequencing Center for Infectious Disease"/>
            <person name="Wu L."/>
            <person name="Ma J."/>
        </authorList>
    </citation>
    <scope>NUCLEOTIDE SEQUENCE [LARGE SCALE GENOMIC DNA]</scope>
    <source>
        <strain evidence="2 3">JCM 15421</strain>
    </source>
</reference>
<dbReference type="Proteomes" id="UP001501523">
    <property type="component" value="Unassembled WGS sequence"/>
</dbReference>
<dbReference type="GO" id="GO:0032259">
    <property type="term" value="P:methylation"/>
    <property type="evidence" value="ECO:0007669"/>
    <property type="project" value="UniProtKB-KW"/>
</dbReference>
<keyword evidence="2" id="KW-0489">Methyltransferase</keyword>
<protein>
    <submittedName>
        <fullName evidence="2">Class I SAM-dependent methyltransferase</fullName>
    </submittedName>
</protein>
<dbReference type="SUPFAM" id="SSF53335">
    <property type="entry name" value="S-adenosyl-L-methionine-dependent methyltransferases"/>
    <property type="match status" value="1"/>
</dbReference>
<accession>A0ABN1IDB5</accession>
<evidence type="ECO:0000313" key="2">
    <source>
        <dbReference type="EMBL" id="GAA0706530.1"/>
    </source>
</evidence>
<comment type="caution">
    <text evidence="2">The sequence shown here is derived from an EMBL/GenBank/DDBJ whole genome shotgun (WGS) entry which is preliminary data.</text>
</comment>
<keyword evidence="3" id="KW-1185">Reference proteome</keyword>
<name>A0ABN1IDB5_9GAMM</name>
<gene>
    <name evidence="2" type="ORF">GCM10009105_04670</name>
</gene>
<evidence type="ECO:0000313" key="3">
    <source>
        <dbReference type="Proteomes" id="UP001501523"/>
    </source>
</evidence>
<dbReference type="GO" id="GO:0008168">
    <property type="term" value="F:methyltransferase activity"/>
    <property type="evidence" value="ECO:0007669"/>
    <property type="project" value="UniProtKB-KW"/>
</dbReference>
<keyword evidence="1" id="KW-0732">Signal</keyword>